<reference evidence="2 3" key="1">
    <citation type="journal article" date="2019" name="Int. J. Syst. Evol. Microbiol.">
        <title>The Global Catalogue of Microorganisms (GCM) 10K type strain sequencing project: providing services to taxonomists for standard genome sequencing and annotation.</title>
        <authorList>
            <consortium name="The Broad Institute Genomics Platform"/>
            <consortium name="The Broad Institute Genome Sequencing Center for Infectious Disease"/>
            <person name="Wu L."/>
            <person name="Ma J."/>
        </authorList>
    </citation>
    <scope>NUCLEOTIDE SEQUENCE [LARGE SCALE GENOMIC DNA]</scope>
    <source>
        <strain evidence="2 3">JCM 4565</strain>
    </source>
</reference>
<evidence type="ECO:0000256" key="1">
    <source>
        <dbReference type="SAM" id="Phobius"/>
    </source>
</evidence>
<gene>
    <name evidence="2" type="ORF">GCM10010319_36330</name>
</gene>
<keyword evidence="1" id="KW-0812">Transmembrane</keyword>
<keyword evidence="3" id="KW-1185">Reference proteome</keyword>
<dbReference type="Proteomes" id="UP001500063">
    <property type="component" value="Unassembled WGS sequence"/>
</dbReference>
<proteinExistence type="predicted"/>
<keyword evidence="1" id="KW-1133">Transmembrane helix</keyword>
<evidence type="ECO:0000313" key="2">
    <source>
        <dbReference type="EMBL" id="GAA0355870.1"/>
    </source>
</evidence>
<sequence length="71" mass="7649">MKKLLEGIGVILLMGGITTVVHEFTGFFRLWGVVRHIGFLKGHEIYAGMVLAVLGMVLLIAPDALKGKSGQ</sequence>
<organism evidence="2 3">
    <name type="scientific">Streptomyces blastmyceticus</name>
    <dbReference type="NCBI Taxonomy" id="68180"/>
    <lineage>
        <taxon>Bacteria</taxon>
        <taxon>Bacillati</taxon>
        <taxon>Actinomycetota</taxon>
        <taxon>Actinomycetes</taxon>
        <taxon>Kitasatosporales</taxon>
        <taxon>Streptomycetaceae</taxon>
        <taxon>Streptomyces</taxon>
    </lineage>
</organism>
<accession>A0ABN0X5S3</accession>
<comment type="caution">
    <text evidence="2">The sequence shown here is derived from an EMBL/GenBank/DDBJ whole genome shotgun (WGS) entry which is preliminary data.</text>
</comment>
<name>A0ABN0X5S3_9ACTN</name>
<protein>
    <submittedName>
        <fullName evidence="2">Uncharacterized protein</fullName>
    </submittedName>
</protein>
<keyword evidence="1" id="KW-0472">Membrane</keyword>
<feature type="transmembrane region" description="Helical" evidence="1">
    <location>
        <begin position="7"/>
        <end position="25"/>
    </location>
</feature>
<dbReference type="EMBL" id="BAAABW010000018">
    <property type="protein sequence ID" value="GAA0355870.1"/>
    <property type="molecule type" value="Genomic_DNA"/>
</dbReference>
<feature type="transmembrane region" description="Helical" evidence="1">
    <location>
        <begin position="45"/>
        <end position="65"/>
    </location>
</feature>
<dbReference type="RefSeq" id="WP_344118943.1">
    <property type="nucleotide sequence ID" value="NZ_BAAABW010000018.1"/>
</dbReference>
<evidence type="ECO:0000313" key="3">
    <source>
        <dbReference type="Proteomes" id="UP001500063"/>
    </source>
</evidence>